<dbReference type="Proteomes" id="UP000238308">
    <property type="component" value="Unassembled WGS sequence"/>
</dbReference>
<dbReference type="OrthoDB" id="9780267at2"/>
<organism evidence="2 3">
    <name type="scientific">Jezberella montanilacus</name>
    <dbReference type="NCBI Taxonomy" id="323426"/>
    <lineage>
        <taxon>Bacteria</taxon>
        <taxon>Pseudomonadati</taxon>
        <taxon>Pseudomonadota</taxon>
        <taxon>Betaproteobacteria</taxon>
        <taxon>Burkholderiales</taxon>
        <taxon>Alcaligenaceae</taxon>
        <taxon>Jezberella</taxon>
    </lineage>
</organism>
<sequence length="197" mass="21420">MRWLKTYLLTGLLIWVPVVITIWVLGIVVNTLEGVVPAFLSPQALFGFDLPGFRVLLVLVVLLVTGMLGANFLGKRLFSLSEKILGRIPLVRSIYHSVKQVSDTLLAPNGQAFRQAVMIRYPHQSSWSIAFLTGAPTGEIAAHLAGDFVSVYVPTTPNPTSGFFLLMPRAEVIPLNMSVDTALKYIVSMGVVSPPAS</sequence>
<name>A0A2T0XI54_9BURK</name>
<dbReference type="AlphaFoldDB" id="A0A2T0XI54"/>
<feature type="transmembrane region" description="Helical" evidence="1">
    <location>
        <begin position="12"/>
        <end position="32"/>
    </location>
</feature>
<evidence type="ECO:0000313" key="3">
    <source>
        <dbReference type="Proteomes" id="UP000238308"/>
    </source>
</evidence>
<keyword evidence="3" id="KW-1185">Reference proteome</keyword>
<feature type="transmembrane region" description="Helical" evidence="1">
    <location>
        <begin position="52"/>
        <end position="73"/>
    </location>
</feature>
<keyword evidence="1" id="KW-1133">Transmembrane helix</keyword>
<evidence type="ECO:0000313" key="2">
    <source>
        <dbReference type="EMBL" id="PRY98587.1"/>
    </source>
</evidence>
<accession>A0A2T0XI54</accession>
<protein>
    <submittedName>
        <fullName evidence="2">Putative membrane protein</fullName>
    </submittedName>
</protein>
<dbReference type="RefSeq" id="WP_106227279.1">
    <property type="nucleotide sequence ID" value="NZ_PVTV01000012.1"/>
</dbReference>
<reference evidence="2 3" key="1">
    <citation type="submission" date="2018-03" db="EMBL/GenBank/DDBJ databases">
        <title>Genomic Encyclopedia of Type Strains, Phase III (KMG-III): the genomes of soil and plant-associated and newly described type strains.</title>
        <authorList>
            <person name="Whitman W."/>
        </authorList>
    </citation>
    <scope>NUCLEOTIDE SEQUENCE [LARGE SCALE GENOMIC DNA]</scope>
    <source>
        <strain evidence="2 3">MWH-P2sevCIIIb</strain>
    </source>
</reference>
<dbReference type="Pfam" id="PF04367">
    <property type="entry name" value="DUF502"/>
    <property type="match status" value="1"/>
</dbReference>
<dbReference type="EMBL" id="PVTV01000012">
    <property type="protein sequence ID" value="PRY98587.1"/>
    <property type="molecule type" value="Genomic_DNA"/>
</dbReference>
<gene>
    <name evidence="2" type="ORF">BCM14_1420</name>
</gene>
<comment type="caution">
    <text evidence="2">The sequence shown here is derived from an EMBL/GenBank/DDBJ whole genome shotgun (WGS) entry which is preliminary data.</text>
</comment>
<dbReference type="PANTHER" id="PTHR31876:SF26">
    <property type="entry name" value="PROTEIN LIKE COV 2"/>
    <property type="match status" value="1"/>
</dbReference>
<evidence type="ECO:0000256" key="1">
    <source>
        <dbReference type="SAM" id="Phobius"/>
    </source>
</evidence>
<dbReference type="PANTHER" id="PTHR31876">
    <property type="entry name" value="COV-LIKE PROTEIN 1"/>
    <property type="match status" value="1"/>
</dbReference>
<keyword evidence="1" id="KW-0472">Membrane</keyword>
<proteinExistence type="predicted"/>
<keyword evidence="1" id="KW-0812">Transmembrane</keyword>
<dbReference type="InterPro" id="IPR007462">
    <property type="entry name" value="COV1-like"/>
</dbReference>